<dbReference type="PANTHER" id="PTHR23517:SF2">
    <property type="entry name" value="MULTIDRUG RESISTANCE PROTEIN MDTH"/>
    <property type="match status" value="1"/>
</dbReference>
<proteinExistence type="predicted"/>
<keyword evidence="2" id="KW-0813">Transport</keyword>
<evidence type="ECO:0000313" key="9">
    <source>
        <dbReference type="EMBL" id="TRX74211.1"/>
    </source>
</evidence>
<dbReference type="OrthoDB" id="8524807at2"/>
<feature type="transmembrane region" description="Helical" evidence="7">
    <location>
        <begin position="20"/>
        <end position="38"/>
    </location>
</feature>
<dbReference type="InterPro" id="IPR020846">
    <property type="entry name" value="MFS_dom"/>
</dbReference>
<dbReference type="EMBL" id="VJOY01000009">
    <property type="protein sequence ID" value="TRX74211.1"/>
    <property type="molecule type" value="Genomic_DNA"/>
</dbReference>
<comment type="subcellular location">
    <subcellularLocation>
        <location evidence="1">Cell membrane</location>
        <topology evidence="1">Multi-pass membrane protein</topology>
    </subcellularLocation>
</comment>
<organism evidence="9 10">
    <name type="scientific">Pseudomonas mangiferae</name>
    <dbReference type="NCBI Taxonomy" id="2593654"/>
    <lineage>
        <taxon>Bacteria</taxon>
        <taxon>Pseudomonadati</taxon>
        <taxon>Pseudomonadota</taxon>
        <taxon>Gammaproteobacteria</taxon>
        <taxon>Pseudomonadales</taxon>
        <taxon>Pseudomonadaceae</taxon>
        <taxon>Pseudomonas</taxon>
    </lineage>
</organism>
<dbReference type="AlphaFoldDB" id="A0A553GXI2"/>
<dbReference type="GO" id="GO:0022857">
    <property type="term" value="F:transmembrane transporter activity"/>
    <property type="evidence" value="ECO:0007669"/>
    <property type="project" value="InterPro"/>
</dbReference>
<accession>A0A553GXI2</accession>
<feature type="domain" description="Major facilitator superfamily (MFS) profile" evidence="8">
    <location>
        <begin position="7"/>
        <end position="386"/>
    </location>
</feature>
<protein>
    <submittedName>
        <fullName evidence="9">MFS transporter</fullName>
    </submittedName>
</protein>
<dbReference type="PANTHER" id="PTHR23517">
    <property type="entry name" value="RESISTANCE PROTEIN MDTM, PUTATIVE-RELATED-RELATED"/>
    <property type="match status" value="1"/>
</dbReference>
<evidence type="ECO:0000256" key="4">
    <source>
        <dbReference type="ARBA" id="ARBA00022692"/>
    </source>
</evidence>
<name>A0A553GXI2_9PSED</name>
<sequence length="397" mass="41717">MNRPRTVIRFVNAAHVLDHMFMLIFPAAVLGMTATFGLDYAGLIGLSLGGFIAFGACSLPAGWLGDHWSRRHMLLVFFLGLGAAALFTGFSDSVPMLTLGLTLIGVFAAIYHPVGTAMLVAHATRRGHEIGLNGMWGNLGVAFAALLTGFLTAHFGWRAAFILPGAISLALGLWFAACVRDEPSPLAGAAPRRGEEAGRVSVRRVFAVLALVTATGGVVFNATTVTYPKLFQERLHDLLASPETLGLVVSLAYAFGAVAQLIIGRLLDRFSLKGPFVLLTLAQGPLLYALMGAEGGSVVVLGALFMFAVFGQVTVNDSMVAHYVAPAWQARVFALRYFVSFGASAAAIPLIAYLEPRQGLAGLYGVLAVLGVVTFLAALAFPRTPAPMPAATGNQAG</sequence>
<feature type="transmembrane region" description="Helical" evidence="7">
    <location>
        <begin position="161"/>
        <end position="179"/>
    </location>
</feature>
<evidence type="ECO:0000256" key="3">
    <source>
        <dbReference type="ARBA" id="ARBA00022475"/>
    </source>
</evidence>
<evidence type="ECO:0000256" key="5">
    <source>
        <dbReference type="ARBA" id="ARBA00022989"/>
    </source>
</evidence>
<dbReference type="RefSeq" id="WP_143488949.1">
    <property type="nucleotide sequence ID" value="NZ_VJOY01000009.1"/>
</dbReference>
<feature type="transmembrane region" description="Helical" evidence="7">
    <location>
        <begin position="333"/>
        <end position="354"/>
    </location>
</feature>
<dbReference type="GO" id="GO:0005886">
    <property type="term" value="C:plasma membrane"/>
    <property type="evidence" value="ECO:0007669"/>
    <property type="project" value="UniProtKB-SubCell"/>
</dbReference>
<reference evidence="9 10" key="1">
    <citation type="submission" date="2019-07" db="EMBL/GenBank/DDBJ databases">
        <title>Pseudomonas mangiferae sp. nov., isolated from bark of mango tree in Thailand.</title>
        <authorList>
            <person name="Srisuk N."/>
            <person name="Anurat P."/>
        </authorList>
    </citation>
    <scope>NUCLEOTIDE SEQUENCE [LARGE SCALE GENOMIC DNA]</scope>
    <source>
        <strain evidence="9 10">DMKU_BBB3-04</strain>
    </source>
</reference>
<dbReference type="SUPFAM" id="SSF103473">
    <property type="entry name" value="MFS general substrate transporter"/>
    <property type="match status" value="1"/>
</dbReference>
<feature type="transmembrane region" description="Helical" evidence="7">
    <location>
        <begin position="361"/>
        <end position="381"/>
    </location>
</feature>
<feature type="transmembrane region" description="Helical" evidence="7">
    <location>
        <begin position="72"/>
        <end position="90"/>
    </location>
</feature>
<keyword evidence="4 7" id="KW-0812">Transmembrane</keyword>
<gene>
    <name evidence="9" type="ORF">FM069_13835</name>
</gene>
<dbReference type="Proteomes" id="UP000315235">
    <property type="component" value="Unassembled WGS sequence"/>
</dbReference>
<dbReference type="Pfam" id="PF07690">
    <property type="entry name" value="MFS_1"/>
    <property type="match status" value="1"/>
</dbReference>
<dbReference type="InterPro" id="IPR036259">
    <property type="entry name" value="MFS_trans_sf"/>
</dbReference>
<dbReference type="Gene3D" id="1.20.1250.20">
    <property type="entry name" value="MFS general substrate transporter like domains"/>
    <property type="match status" value="2"/>
</dbReference>
<keyword evidence="3" id="KW-1003">Cell membrane</keyword>
<dbReference type="PROSITE" id="PS50850">
    <property type="entry name" value="MFS"/>
    <property type="match status" value="1"/>
</dbReference>
<evidence type="ECO:0000313" key="10">
    <source>
        <dbReference type="Proteomes" id="UP000315235"/>
    </source>
</evidence>
<evidence type="ECO:0000256" key="7">
    <source>
        <dbReference type="SAM" id="Phobius"/>
    </source>
</evidence>
<evidence type="ECO:0000256" key="1">
    <source>
        <dbReference type="ARBA" id="ARBA00004651"/>
    </source>
</evidence>
<evidence type="ECO:0000256" key="6">
    <source>
        <dbReference type="ARBA" id="ARBA00023136"/>
    </source>
</evidence>
<dbReference type="InterPro" id="IPR011701">
    <property type="entry name" value="MFS"/>
</dbReference>
<feature type="transmembrane region" description="Helical" evidence="7">
    <location>
        <begin position="245"/>
        <end position="267"/>
    </location>
</feature>
<feature type="transmembrane region" description="Helical" evidence="7">
    <location>
        <begin position="287"/>
        <end position="313"/>
    </location>
</feature>
<dbReference type="InterPro" id="IPR050171">
    <property type="entry name" value="MFS_Transporters"/>
</dbReference>
<comment type="caution">
    <text evidence="9">The sequence shown here is derived from an EMBL/GenBank/DDBJ whole genome shotgun (WGS) entry which is preliminary data.</text>
</comment>
<feature type="transmembrane region" description="Helical" evidence="7">
    <location>
        <begin position="44"/>
        <end position="65"/>
    </location>
</feature>
<evidence type="ECO:0000259" key="8">
    <source>
        <dbReference type="PROSITE" id="PS50850"/>
    </source>
</evidence>
<keyword evidence="6 7" id="KW-0472">Membrane</keyword>
<feature type="transmembrane region" description="Helical" evidence="7">
    <location>
        <begin position="200"/>
        <end position="225"/>
    </location>
</feature>
<feature type="transmembrane region" description="Helical" evidence="7">
    <location>
        <begin position="96"/>
        <end position="123"/>
    </location>
</feature>
<keyword evidence="5 7" id="KW-1133">Transmembrane helix</keyword>
<keyword evidence="10" id="KW-1185">Reference proteome</keyword>
<evidence type="ECO:0000256" key="2">
    <source>
        <dbReference type="ARBA" id="ARBA00022448"/>
    </source>
</evidence>
<feature type="transmembrane region" description="Helical" evidence="7">
    <location>
        <begin position="135"/>
        <end position="155"/>
    </location>
</feature>